<proteinExistence type="inferred from homology"/>
<evidence type="ECO:0000313" key="9">
    <source>
        <dbReference type="EMBL" id="AYQ55349.1"/>
    </source>
</evidence>
<dbReference type="Pfam" id="PF01032">
    <property type="entry name" value="FecCD"/>
    <property type="match status" value="1"/>
</dbReference>
<dbReference type="EMBL" id="CP017686">
    <property type="protein sequence ID" value="AYQ55349.1"/>
    <property type="molecule type" value="Genomic_DNA"/>
</dbReference>
<name>A0A3G3IHY3_9ARCH</name>
<dbReference type="RefSeq" id="WP_022532028.1">
    <property type="nucleotide sequence ID" value="NZ_CAYARL010000026.1"/>
</dbReference>
<evidence type="ECO:0000256" key="7">
    <source>
        <dbReference type="ARBA" id="ARBA00023136"/>
    </source>
</evidence>
<dbReference type="AlphaFoldDB" id="A0A3G3IHY3"/>
<organism evidence="9 10">
    <name type="scientific">Methanomethylophilus alvi</name>
    <dbReference type="NCBI Taxonomy" id="1291540"/>
    <lineage>
        <taxon>Archaea</taxon>
        <taxon>Methanobacteriati</taxon>
        <taxon>Thermoplasmatota</taxon>
        <taxon>Thermoplasmata</taxon>
        <taxon>Methanomassiliicoccales</taxon>
        <taxon>Methanomethylophilaceae</taxon>
        <taxon>Methanomethylophilus</taxon>
    </lineage>
</organism>
<evidence type="ECO:0000256" key="1">
    <source>
        <dbReference type="ARBA" id="ARBA00004651"/>
    </source>
</evidence>
<feature type="transmembrane region" description="Helical" evidence="8">
    <location>
        <begin position="93"/>
        <end position="114"/>
    </location>
</feature>
<evidence type="ECO:0000256" key="5">
    <source>
        <dbReference type="ARBA" id="ARBA00022692"/>
    </source>
</evidence>
<keyword evidence="7 8" id="KW-0472">Membrane</keyword>
<evidence type="ECO:0000256" key="3">
    <source>
        <dbReference type="ARBA" id="ARBA00022448"/>
    </source>
</evidence>
<dbReference type="InterPro" id="IPR000522">
    <property type="entry name" value="ABC_transptr_permease_BtuC"/>
</dbReference>
<feature type="transmembrane region" description="Helical" evidence="8">
    <location>
        <begin position="283"/>
        <end position="302"/>
    </location>
</feature>
<evidence type="ECO:0000313" key="10">
    <source>
        <dbReference type="Proteomes" id="UP000273278"/>
    </source>
</evidence>
<gene>
    <name evidence="9" type="ORF">BKD89_06000</name>
</gene>
<evidence type="ECO:0000256" key="2">
    <source>
        <dbReference type="ARBA" id="ARBA00007935"/>
    </source>
</evidence>
<dbReference type="OMA" id="MQGVFGN"/>
<feature type="transmembrane region" description="Helical" evidence="8">
    <location>
        <begin position="12"/>
        <end position="35"/>
    </location>
</feature>
<keyword evidence="3" id="KW-0813">Transport</keyword>
<feature type="transmembrane region" description="Helical" evidence="8">
    <location>
        <begin position="309"/>
        <end position="330"/>
    </location>
</feature>
<dbReference type="CDD" id="cd06550">
    <property type="entry name" value="TM_ABC_iron-siderophores_like"/>
    <property type="match status" value="1"/>
</dbReference>
<feature type="transmembrane region" description="Helical" evidence="8">
    <location>
        <begin position="120"/>
        <end position="141"/>
    </location>
</feature>
<dbReference type="Proteomes" id="UP000273278">
    <property type="component" value="Chromosome"/>
</dbReference>
<dbReference type="GO" id="GO:0005886">
    <property type="term" value="C:plasma membrane"/>
    <property type="evidence" value="ECO:0007669"/>
    <property type="project" value="UniProtKB-SubCell"/>
</dbReference>
<feature type="transmembrane region" description="Helical" evidence="8">
    <location>
        <begin position="65"/>
        <end position="86"/>
    </location>
</feature>
<sequence>MFGTPGRKRRLLVCTVVVLVILVIAVIYDLTWATYRISFGDVVDVIMGNGTWANNILVKDNAQRVAIGALVGSGLAACGCVMQAVFRNPMASPYILGLSSGASLGAAIGLIFTIPFIPMAVATPLLAFITCLATMFLVYGVAHVGGSTHTETLLLTGIAISSMMSAVVSFLTFIAGDKMEDIVFWSMGSLSRADWGEIAVVAPMVFIGIAVMSCYSKSLNAIMIGDSHAMDLGIEVGKTRLILLIASTVVTAAAVSFVGAIGFVGLIIPHIFRIILGPDNRTLLPVSALGGAAFLILCDYLAHVVAPEYGVLPIGVLTALVGAPYFIYLLRRRKSEVGWS</sequence>
<keyword evidence="6 8" id="KW-1133">Transmembrane helix</keyword>
<keyword evidence="4" id="KW-1003">Cell membrane</keyword>
<evidence type="ECO:0000256" key="4">
    <source>
        <dbReference type="ARBA" id="ARBA00022475"/>
    </source>
</evidence>
<protein>
    <submittedName>
        <fullName evidence="9">Fe3+-siderophore ABC transporter permease</fullName>
    </submittedName>
</protein>
<dbReference type="InterPro" id="IPR037294">
    <property type="entry name" value="ABC_BtuC-like"/>
</dbReference>
<dbReference type="PANTHER" id="PTHR30472:SF25">
    <property type="entry name" value="ABC TRANSPORTER PERMEASE PROTEIN MJ0876-RELATED"/>
    <property type="match status" value="1"/>
</dbReference>
<reference evidence="9 10" key="1">
    <citation type="submission" date="2016-10" db="EMBL/GenBank/DDBJ databases">
        <title>Complete genome of the TMA-utilizing, human hosted archaeon Methanomethylophilus alvus Gen. nov, sp. nov., strain Mx-05, derived from a pure culture.</title>
        <authorList>
            <person name="Brugere J.-F."/>
            <person name="Ben Hania W."/>
            <person name="Chaudhary P.P."/>
            <person name="Gaci N."/>
            <person name="Borrel G."/>
            <person name="Cao Van Tuat L."/>
            <person name="Fardeau M.-L."/>
            <person name="Harris H.M.B."/>
            <person name="O'Toole P.W."/>
            <person name="Ollivier B."/>
        </authorList>
    </citation>
    <scope>NUCLEOTIDE SEQUENCE [LARGE SCALE GENOMIC DNA]</scope>
    <source>
        <strain evidence="9 10">Mx-05</strain>
    </source>
</reference>
<dbReference type="GO" id="GO:0022857">
    <property type="term" value="F:transmembrane transporter activity"/>
    <property type="evidence" value="ECO:0007669"/>
    <property type="project" value="InterPro"/>
</dbReference>
<keyword evidence="5 8" id="KW-0812">Transmembrane</keyword>
<comment type="subcellular location">
    <subcellularLocation>
        <location evidence="1">Cell membrane</location>
        <topology evidence="1">Multi-pass membrane protein</topology>
    </subcellularLocation>
</comment>
<evidence type="ECO:0000256" key="8">
    <source>
        <dbReference type="SAM" id="Phobius"/>
    </source>
</evidence>
<dbReference type="GeneID" id="41321997"/>
<dbReference type="Gene3D" id="1.10.3470.10">
    <property type="entry name" value="ABC transporter involved in vitamin B12 uptake, BtuC"/>
    <property type="match status" value="1"/>
</dbReference>
<dbReference type="PANTHER" id="PTHR30472">
    <property type="entry name" value="FERRIC ENTEROBACTIN TRANSPORT SYSTEM PERMEASE PROTEIN"/>
    <property type="match status" value="1"/>
</dbReference>
<dbReference type="SUPFAM" id="SSF81345">
    <property type="entry name" value="ABC transporter involved in vitamin B12 uptake, BtuC"/>
    <property type="match status" value="1"/>
</dbReference>
<feature type="transmembrane region" description="Helical" evidence="8">
    <location>
        <begin position="195"/>
        <end position="215"/>
    </location>
</feature>
<feature type="transmembrane region" description="Helical" evidence="8">
    <location>
        <begin position="241"/>
        <end position="271"/>
    </location>
</feature>
<dbReference type="GO" id="GO:0033214">
    <property type="term" value="P:siderophore-iron import into cell"/>
    <property type="evidence" value="ECO:0007669"/>
    <property type="project" value="TreeGrafter"/>
</dbReference>
<evidence type="ECO:0000256" key="6">
    <source>
        <dbReference type="ARBA" id="ARBA00022989"/>
    </source>
</evidence>
<feature type="transmembrane region" description="Helical" evidence="8">
    <location>
        <begin position="153"/>
        <end position="175"/>
    </location>
</feature>
<dbReference type="FunFam" id="1.10.3470.10:FF:000001">
    <property type="entry name" value="Vitamin B12 ABC transporter permease BtuC"/>
    <property type="match status" value="1"/>
</dbReference>
<comment type="similarity">
    <text evidence="2">Belongs to the binding-protein-dependent transport system permease family. FecCD subfamily.</text>
</comment>
<accession>A0A3G3IHY3</accession>